<keyword evidence="1" id="KW-1185">Reference proteome</keyword>
<reference evidence="2" key="3">
    <citation type="submission" date="2025-08" db="UniProtKB">
        <authorList>
            <consortium name="RefSeq"/>
        </authorList>
    </citation>
    <scope>IDENTIFICATION</scope>
    <source>
        <tissue evidence="2">Whole organism</tissue>
    </source>
</reference>
<sequence length="248" mass="28971">MAVDASIWKLSKLCPSSSDTEFTADANLFRQTMAVPSVTNQASWFERDPSTKRTVFFNAEDRASNKRASSMFYRPSRFTIGIGQGSTLFEPRAKSVRGTLSVKADFSNFDSNSKFKMYRHRHPADAKHVTHYDISAVHEKKRVMHHYLEAEPSYTRFKVPFQIACAERYKKNIKKYNQQFRREIAKLVDNQSSARDATYFVRMVSYTTLWPPYHNERELYDTSCNFYRLTPAESSRLQYIMSTDFSYI</sequence>
<reference evidence="1" key="1">
    <citation type="journal article" date="1997" name="Nucleic Acids Res.">
        <title>tRNAscan-SE: a program for improved detection of transfer RNA genes in genomic sequence.</title>
        <authorList>
            <person name="Lowe T.M."/>
            <person name="Eddy S.R."/>
        </authorList>
    </citation>
    <scope>NUCLEOTIDE SEQUENCE [LARGE SCALE GENOMIC DNA]</scope>
</reference>
<proteinExistence type="predicted"/>
<dbReference type="GeneID" id="108609988"/>
<reference evidence="1" key="2">
    <citation type="journal article" date="2016" name="G3 (Bethesda)">
        <title>Genome Evolution in Three Species of Cactophilic Drosophila.</title>
        <authorList>
            <person name="Sanchez-Flores A."/>
            <person name="Penazola F."/>
            <person name="Carpinteyro-Ponce J."/>
            <person name="Nazario-Yepiz N."/>
            <person name="Abreu-Goodger C."/>
            <person name="Machado C.A."/>
            <person name="Markow T.A."/>
        </authorList>
    </citation>
    <scope>NUCLEOTIDE SEQUENCE [LARGE SCALE GENOMIC DNA]</scope>
</reference>
<dbReference type="Pfam" id="PF16037">
    <property type="entry name" value="DUF4790"/>
    <property type="match status" value="1"/>
</dbReference>
<gene>
    <name evidence="2" type="primary">LOC108609988</name>
</gene>
<protein>
    <submittedName>
        <fullName evidence="2">Uncharacterized protein LOC108609988</fullName>
    </submittedName>
</protein>
<dbReference type="Proteomes" id="UP000694904">
    <property type="component" value="Chromosome 2"/>
</dbReference>
<evidence type="ECO:0000313" key="1">
    <source>
        <dbReference type="Proteomes" id="UP000694904"/>
    </source>
</evidence>
<evidence type="ECO:0000313" key="2">
    <source>
        <dbReference type="RefSeq" id="XP_017857285.1"/>
    </source>
</evidence>
<organism evidence="1 2">
    <name type="scientific">Drosophila arizonae</name>
    <name type="common">Fruit fly</name>
    <dbReference type="NCBI Taxonomy" id="7263"/>
    <lineage>
        <taxon>Eukaryota</taxon>
        <taxon>Metazoa</taxon>
        <taxon>Ecdysozoa</taxon>
        <taxon>Arthropoda</taxon>
        <taxon>Hexapoda</taxon>
        <taxon>Insecta</taxon>
        <taxon>Pterygota</taxon>
        <taxon>Neoptera</taxon>
        <taxon>Endopterygota</taxon>
        <taxon>Diptera</taxon>
        <taxon>Brachycera</taxon>
        <taxon>Muscomorpha</taxon>
        <taxon>Ephydroidea</taxon>
        <taxon>Drosophilidae</taxon>
        <taxon>Drosophila</taxon>
    </lineage>
</organism>
<name>A0ABM1NQP9_DROAR</name>
<accession>A0ABM1NQP9</accession>
<dbReference type="InterPro" id="IPR032004">
    <property type="entry name" value="DUF4790"/>
</dbReference>
<dbReference type="RefSeq" id="XP_017857285.1">
    <property type="nucleotide sequence ID" value="XM_018001796.1"/>
</dbReference>